<reference evidence="1 2" key="1">
    <citation type="journal article" date="2007" name="Int. J. Syst. Evol. Microbiol.">
        <title>Oceanobacillus profundus sp. nov., isolated from a deep-sea sediment core.</title>
        <authorList>
            <person name="Kim Y.G."/>
            <person name="Choi D.H."/>
            <person name="Hyun S."/>
            <person name="Cho B.C."/>
        </authorList>
    </citation>
    <scope>NUCLEOTIDE SEQUENCE [LARGE SCALE GENOMIC DNA]</scope>
    <source>
        <strain evidence="1 2">DSM 18246</strain>
    </source>
</reference>
<name>A0A417YI46_9BACI</name>
<dbReference type="RefSeq" id="WP_118889192.1">
    <property type="nucleotide sequence ID" value="NZ_PHUT01000005.1"/>
</dbReference>
<proteinExistence type="predicted"/>
<protein>
    <submittedName>
        <fullName evidence="1">Uncharacterized protein</fullName>
    </submittedName>
</protein>
<dbReference type="EMBL" id="QWEH01000005">
    <property type="protein sequence ID" value="RHW32555.1"/>
    <property type="molecule type" value="Genomic_DNA"/>
</dbReference>
<evidence type="ECO:0000313" key="1">
    <source>
        <dbReference type="EMBL" id="RHW32555.1"/>
    </source>
</evidence>
<evidence type="ECO:0000313" key="2">
    <source>
        <dbReference type="Proteomes" id="UP000285456"/>
    </source>
</evidence>
<keyword evidence="2" id="KW-1185">Reference proteome</keyword>
<dbReference type="OrthoDB" id="2517875at2"/>
<sequence length="350" mass="41927">MVKKLPIINNPGLSTECYHNCRLSILFAHKQFHSWIRSHFINLKVQNENPDQFPMVRMEEHLDIYSEILSEELIQKKKSWIESFISNLEEEKYILVFLNWRLVPSSKYFMKEDIIHEAIIYGYDDKKKIFSGMGFDVNGKTFGEFEIPFSELDTLVENTIEHHLYKEKWFTFYGFPAVSLHINYYPDKVVDRTKLFFALDRSTQFDDNVLKKGSFANGHYVYLYLFNYFREIMTSQYRLSPKEYGLWNIIQYKLLQHKKLNIATAQQLLHENRSDCGDIIKILNLYDDSKRELTNLRRLSLKYQQQSQKQIIEALCQGYYKVYEIEKRIHALFKNWLVQSKINEVLLAKK</sequence>
<gene>
    <name evidence="1" type="ORF">D1B32_09495</name>
</gene>
<comment type="caution">
    <text evidence="1">The sequence shown here is derived from an EMBL/GenBank/DDBJ whole genome shotgun (WGS) entry which is preliminary data.</text>
</comment>
<dbReference type="Proteomes" id="UP000285456">
    <property type="component" value="Unassembled WGS sequence"/>
</dbReference>
<dbReference type="AlphaFoldDB" id="A0A417YI46"/>
<organism evidence="1 2">
    <name type="scientific">Oceanobacillus profundus</name>
    <dbReference type="NCBI Taxonomy" id="372463"/>
    <lineage>
        <taxon>Bacteria</taxon>
        <taxon>Bacillati</taxon>
        <taxon>Bacillota</taxon>
        <taxon>Bacilli</taxon>
        <taxon>Bacillales</taxon>
        <taxon>Bacillaceae</taxon>
        <taxon>Oceanobacillus</taxon>
    </lineage>
</organism>
<accession>A0A417YI46</accession>